<reference evidence="3" key="3">
    <citation type="journal article" date="2006" name="Nucleic Acids Res.">
        <title>The Rice Annotation Project Database (RAP-DB): hub for Oryza sativa ssp. japonica genome information.</title>
        <authorList>
            <person name="Ohyanagi H."/>
            <person name="Tanaka T."/>
            <person name="Sakai H."/>
            <person name="Shigemoto Y."/>
            <person name="Yamaguchi K."/>
            <person name="Habara T."/>
            <person name="Fujii Y."/>
            <person name="Antonio B.A."/>
            <person name="Nagamura Y."/>
            <person name="Imanishi T."/>
            <person name="Ikeo K."/>
            <person name="Itoh T."/>
            <person name="Gojobori T."/>
            <person name="Sasaki T."/>
        </authorList>
    </citation>
    <scope>NUCLEOTIDE SEQUENCE</scope>
</reference>
<feature type="region of interest" description="Disordered" evidence="1">
    <location>
        <begin position="1"/>
        <end position="47"/>
    </location>
</feature>
<reference evidence="3" key="7">
    <citation type="submission" date="2012-08" db="EMBL/GenBank/DDBJ databases">
        <title>Oryza sativa nipponbare(GA3) genomic DNA, chromosome 6.</title>
        <authorList>
            <consortium name="IRGSP(International Rice Genome Sequencing Project)"/>
        </authorList>
    </citation>
    <scope>NUCLEOTIDE SEQUENCE</scope>
</reference>
<evidence type="ECO:0000313" key="3">
    <source>
        <dbReference type="EMBL" id="BAF19968.1"/>
    </source>
</evidence>
<evidence type="ECO:0000256" key="1">
    <source>
        <dbReference type="SAM" id="MobiDB-lite"/>
    </source>
</evidence>
<dbReference type="AlphaFoldDB" id="A0A0P0WYN0"/>
<reference evidence="3" key="8">
    <citation type="submission" date="2012-08" db="EMBL/GenBank/DDBJ databases">
        <title>The Second Rice Annotation Project Meeting (RAP2).</title>
        <authorList>
            <consortium name="The Rice Annotation Project (RAP)"/>
        </authorList>
    </citation>
    <scope>NUCLEOTIDE SEQUENCE</scope>
</reference>
<gene>
    <name evidence="3" type="ordered locus">Os06g0610600</name>
    <name evidence="2" type="ORF">P0490F09.26</name>
</gene>
<proteinExistence type="predicted"/>
<dbReference type="Proteomes" id="UP000000763">
    <property type="component" value="Chromosome 6"/>
</dbReference>
<protein>
    <submittedName>
        <fullName evidence="3">Os06g0610600 protein</fullName>
    </submittedName>
</protein>
<feature type="compositionally biased region" description="Low complexity" evidence="1">
    <location>
        <begin position="18"/>
        <end position="47"/>
    </location>
</feature>
<reference evidence="4" key="6">
    <citation type="journal article" date="2008" name="Nucleic Acids Res.">
        <title>The rice annotation project database (RAP-DB): 2008 update.</title>
        <authorList>
            <consortium name="The rice annotation project (RAP)"/>
        </authorList>
    </citation>
    <scope>GENOME REANNOTATION</scope>
    <source>
        <strain evidence="4">cv. Nipponbare</strain>
    </source>
</reference>
<evidence type="ECO:0000313" key="4">
    <source>
        <dbReference type="Proteomes" id="UP000000763"/>
    </source>
</evidence>
<sequence length="93" mass="9968">MTPTTPATGHTADAGHNTTLPTPATATRPTTPATSHTADAADASPCRQQQPVAQWQQVFLLLLILCSVNFVEENCIINMFYCHSPSTPIKTDC</sequence>
<dbReference type="KEGG" id="dosa:Os06g0610600"/>
<reference evidence="3" key="4">
    <citation type="journal article" date="2007" name="Genome Res.">
        <title>Curated Genome Annotation of Oryza sativa ssp. japonica and Comparative Genome Analysis with Arabidopsis thaliana.</title>
        <authorList>
            <consortium name="The Rice Annotation Project (RAP)"/>
            <person name="Itoh T."/>
            <person name="Tanaka T."/>
            <person name="Barrero R.A."/>
            <person name="Yamasaki C."/>
            <person name="Fujii Y."/>
            <person name="Hilton P.B."/>
            <person name="Antonio B.A."/>
            <person name="Aono H."/>
            <person name="Apweiler R."/>
            <person name="Bruskiewich R."/>
            <person name="Bureau T."/>
            <person name="Burr F."/>
            <person name="Costa de Oliveira A."/>
            <person name="Fuks G."/>
            <person name="Habara T."/>
            <person name="Haberer G."/>
            <person name="Han B."/>
            <person name="Harada E."/>
            <person name="Hiraki A.T."/>
            <person name="Hirochika H."/>
            <person name="Hoen D."/>
            <person name="Hokari H."/>
            <person name="Hosokawa S."/>
            <person name="Hsing Y."/>
            <person name="Ikawa H."/>
            <person name="Ikeo K."/>
            <person name="Imanishi T."/>
            <person name="Ito Y."/>
            <person name="Jaiswal P."/>
            <person name="Kanno M."/>
            <person name="Kawahara Y."/>
            <person name="Kawamura T."/>
            <person name="Kawashima H."/>
            <person name="Khurana J.P."/>
            <person name="Kikuchi S."/>
            <person name="Komatsu S."/>
            <person name="Koyanagi K.O."/>
            <person name="Kubooka H."/>
            <person name="Lieberherr D."/>
            <person name="Lin Y.C."/>
            <person name="Lonsdale D."/>
            <person name="Matsumoto T."/>
            <person name="Matsuya A."/>
            <person name="McCombie W.R."/>
            <person name="Messing J."/>
            <person name="Miyao A."/>
            <person name="Mulder N."/>
            <person name="Nagamura Y."/>
            <person name="Nam J."/>
            <person name="Namiki N."/>
            <person name="Numa H."/>
            <person name="Nurimoto S."/>
            <person name="O'donovan C."/>
            <person name="Ohyanagi H."/>
            <person name="Okido T."/>
            <person name="Oota S."/>
            <person name="Osato N."/>
            <person name="Palmer L.E."/>
            <person name="Quetier F."/>
            <person name="Raghuvanshi S."/>
            <person name="Saichi N."/>
            <person name="Sakai H."/>
            <person name="Sakai Y."/>
            <person name="Sakata K."/>
            <person name="Sakurai T."/>
            <person name="Sato F."/>
            <person name="Sato Y."/>
            <person name="Schoof H."/>
            <person name="Seki M."/>
            <person name="Shibata M."/>
            <person name="Shimizu Y."/>
            <person name="Shinozaki K."/>
            <person name="Shinso Y."/>
            <person name="Singh N.K."/>
            <person name="Smith-White B."/>
            <person name="Takeda J."/>
            <person name="Tanino M."/>
            <person name="Tatusova T."/>
            <person name="Thongjuea S."/>
            <person name="Todokoro F."/>
            <person name="Tsugane M."/>
            <person name="Tyagi A.K."/>
            <person name="Vanavichit A."/>
            <person name="Wang A."/>
            <person name="Wing R.A."/>
            <person name="Yamaguchi K."/>
            <person name="Yamamoto M."/>
            <person name="Yamamoto N."/>
            <person name="Yu Y."/>
            <person name="Zhang H."/>
            <person name="Zhao Q."/>
            <person name="Higo K."/>
            <person name="Burr B."/>
            <person name="Gojobori T."/>
            <person name="Sasaki T."/>
        </authorList>
    </citation>
    <scope>NUCLEOTIDE SEQUENCE</scope>
</reference>
<reference evidence="3" key="5">
    <citation type="journal article" date="2008" name="Nucleic Acids Res.">
        <title>The Rice Annotation Project Database (RAP-DB): 2008 update.</title>
        <authorList>
            <consortium name="The Rice Annotation Project (RAP)"/>
            <person name="Tanaka T."/>
            <person name="Antonio B.A."/>
            <person name="Kikuchi S."/>
            <person name="Matsumoto T."/>
            <person name="Nagamura Y."/>
            <person name="Numa H."/>
            <person name="Sakai H."/>
            <person name="Wu J."/>
            <person name="Itoh T."/>
            <person name="Sasaki T."/>
            <person name="Aono R."/>
            <person name="Fujii Y."/>
            <person name="Habara T."/>
            <person name="Harada E."/>
            <person name="Kanno M."/>
            <person name="Kawahara Y."/>
            <person name="Kawashima H."/>
            <person name="Kubooka H."/>
            <person name="Matsuya A."/>
            <person name="Nakaoka H."/>
            <person name="Saichi N."/>
            <person name="Sanbonmatsu R."/>
            <person name="Sato Y."/>
            <person name="Shinso Y."/>
            <person name="Suzuki M."/>
            <person name="Takeda J."/>
            <person name="Tanino M."/>
            <person name="Todokoro F."/>
            <person name="Yamaguchi K."/>
            <person name="Yamamoto N."/>
            <person name="Yamasaki C."/>
            <person name="Imanishi T."/>
            <person name="Okido T."/>
            <person name="Tada M."/>
            <person name="Ikeo K."/>
            <person name="Tateno Y."/>
            <person name="Gojobori T."/>
            <person name="Lin Y.C."/>
            <person name="Wei F.J."/>
            <person name="Hsing Y.I."/>
            <person name="Zhao Q."/>
            <person name="Han B."/>
            <person name="Kramer M.R."/>
            <person name="McCombie R.W."/>
            <person name="Lonsdale D."/>
            <person name="O'Donovan C.C."/>
            <person name="Whitfield E.J."/>
            <person name="Apweiler R."/>
            <person name="Koyanagi K.O."/>
            <person name="Khurana J.P."/>
            <person name="Raghuvanshi S."/>
            <person name="Singh N.K."/>
            <person name="Tyagi A.K."/>
            <person name="Haberer G."/>
            <person name="Fujisawa M."/>
            <person name="Hosokawa S."/>
            <person name="Ito Y."/>
            <person name="Ikawa H."/>
            <person name="Shibata M."/>
            <person name="Yamamoto M."/>
            <person name="Bruskiewich R.M."/>
            <person name="Hoen D.R."/>
            <person name="Bureau TE."/>
            <person name="Namiki N."/>
            <person name="Ohyanagi H."/>
            <person name="Sakai Y."/>
            <person name="Nobushima S."/>
            <person name="Sakata K."/>
            <person name="Barrero R.A."/>
            <person name="Sato Y."/>
            <person name="Souvorov A."/>
            <person name="Smith-White B."/>
            <person name="Tatusova T."/>
            <person name="An S."/>
            <person name="An G."/>
            <person name="OOta S."/>
            <person name="Fuks G."/>
            <person name="Messing J."/>
            <person name="Christie K.R."/>
            <person name="Lieberherr D."/>
            <person name="Kim H."/>
            <person name="Zuccolo A."/>
            <person name="Wing R.A."/>
            <person name="Nobuta K."/>
            <person name="Green P.J."/>
            <person name="Lu C."/>
            <person name="Meyers BC."/>
            <person name="Chaparro C."/>
            <person name="Piegu B."/>
            <person name="Panaud O."/>
            <person name="Echeverria M."/>
        </authorList>
    </citation>
    <scope>NUCLEOTIDE SEQUENCE</scope>
</reference>
<accession>A0A0P0WYN0</accession>
<name>A0A0P0WYN0_ORYSJ</name>
<dbReference type="EMBL" id="AP003616">
    <property type="protein sequence ID" value="BAD35491.1"/>
    <property type="molecule type" value="Genomic_DNA"/>
</dbReference>
<reference evidence="2" key="1">
    <citation type="submission" date="2001-05" db="EMBL/GenBank/DDBJ databases">
        <title>Oryza sativa nipponbare(GA3) genomic DNA, chromosome 6, PAC clone:P0490F09.</title>
        <authorList>
            <person name="Sasaki T."/>
            <person name="Matsumoto T."/>
            <person name="Yamamoto K."/>
        </authorList>
    </citation>
    <scope>NUCLEOTIDE SEQUENCE</scope>
</reference>
<reference evidence="3 4" key="2">
    <citation type="journal article" date="2005" name="Nature">
        <title>The map-based sequence of the rice genome.</title>
        <authorList>
            <consortium name="International rice genome sequencing project (IRGSP)"/>
            <person name="Matsumoto T."/>
            <person name="Wu J."/>
            <person name="Kanamori H."/>
            <person name="Katayose Y."/>
            <person name="Fujisawa M."/>
            <person name="Namiki N."/>
            <person name="Mizuno H."/>
            <person name="Yamamoto K."/>
            <person name="Antonio B.A."/>
            <person name="Baba T."/>
            <person name="Sakata K."/>
            <person name="Nagamura Y."/>
            <person name="Aoki H."/>
            <person name="Arikawa K."/>
            <person name="Arita K."/>
            <person name="Bito T."/>
            <person name="Chiden Y."/>
            <person name="Fujitsuka N."/>
            <person name="Fukunaka R."/>
            <person name="Hamada M."/>
            <person name="Harada C."/>
            <person name="Hayashi A."/>
            <person name="Hijishita S."/>
            <person name="Honda M."/>
            <person name="Hosokawa S."/>
            <person name="Ichikawa Y."/>
            <person name="Idonuma A."/>
            <person name="Iijima M."/>
            <person name="Ikeda M."/>
            <person name="Ikeno M."/>
            <person name="Ito K."/>
            <person name="Ito S."/>
            <person name="Ito T."/>
            <person name="Ito Y."/>
            <person name="Ito Y."/>
            <person name="Iwabuchi A."/>
            <person name="Kamiya K."/>
            <person name="Karasawa W."/>
            <person name="Kurita K."/>
            <person name="Katagiri S."/>
            <person name="Kikuta A."/>
            <person name="Kobayashi H."/>
            <person name="Kobayashi N."/>
            <person name="Machita K."/>
            <person name="Maehara T."/>
            <person name="Masukawa M."/>
            <person name="Mizubayashi T."/>
            <person name="Mukai Y."/>
            <person name="Nagasaki H."/>
            <person name="Nagata Y."/>
            <person name="Naito S."/>
            <person name="Nakashima M."/>
            <person name="Nakama Y."/>
            <person name="Nakamichi Y."/>
            <person name="Nakamura M."/>
            <person name="Meguro A."/>
            <person name="Negishi M."/>
            <person name="Ohta I."/>
            <person name="Ohta T."/>
            <person name="Okamoto M."/>
            <person name="Ono N."/>
            <person name="Saji S."/>
            <person name="Sakaguchi M."/>
            <person name="Sakai K."/>
            <person name="Shibata M."/>
            <person name="Shimokawa T."/>
            <person name="Song J."/>
            <person name="Takazaki Y."/>
            <person name="Terasawa K."/>
            <person name="Tsugane M."/>
            <person name="Tsuji K."/>
            <person name="Ueda S."/>
            <person name="Waki K."/>
            <person name="Yamagata H."/>
            <person name="Yamamoto M."/>
            <person name="Yamamoto S."/>
            <person name="Yamane H."/>
            <person name="Yoshiki S."/>
            <person name="Yoshihara R."/>
            <person name="Yukawa K."/>
            <person name="Zhong H."/>
            <person name="Yano M."/>
            <person name="Yuan Q."/>
            <person name="Ouyang S."/>
            <person name="Liu J."/>
            <person name="Jones K.M."/>
            <person name="Gansberger K."/>
            <person name="Moffat K."/>
            <person name="Hill J."/>
            <person name="Bera J."/>
            <person name="Fadrosh D."/>
            <person name="Jin S."/>
            <person name="Johri S."/>
            <person name="Kim M."/>
            <person name="Overton L."/>
            <person name="Reardon M."/>
            <person name="Tsitrin T."/>
            <person name="Vuong H."/>
            <person name="Weaver B."/>
            <person name="Ciecko A."/>
            <person name="Tallon L."/>
            <person name="Jackson J."/>
            <person name="Pai G."/>
            <person name="Aken S.V."/>
            <person name="Utterback T."/>
            <person name="Reidmuller S."/>
            <person name="Feldblyum T."/>
            <person name="Hsiao J."/>
            <person name="Zismann V."/>
            <person name="Iobst S."/>
            <person name="de Vazeille A.R."/>
            <person name="Buell C.R."/>
            <person name="Ying K."/>
            <person name="Li Y."/>
            <person name="Lu T."/>
            <person name="Huang Y."/>
            <person name="Zhao Q."/>
            <person name="Feng Q."/>
            <person name="Zhang L."/>
            <person name="Zhu J."/>
            <person name="Weng Q."/>
            <person name="Mu J."/>
            <person name="Lu Y."/>
            <person name="Fan D."/>
            <person name="Liu Y."/>
            <person name="Guan J."/>
            <person name="Zhang Y."/>
            <person name="Yu S."/>
            <person name="Liu X."/>
            <person name="Zhang Y."/>
            <person name="Hong G."/>
            <person name="Han B."/>
            <person name="Choisne N."/>
            <person name="Demange N."/>
            <person name="Orjeda G."/>
            <person name="Samain S."/>
            <person name="Cattolico L."/>
            <person name="Pelletier E."/>
            <person name="Couloux A."/>
            <person name="Segurens B."/>
            <person name="Wincker P."/>
            <person name="D'Hont A."/>
            <person name="Scarpelli C."/>
            <person name="Weissenbach J."/>
            <person name="Salanoubat M."/>
            <person name="Quetier F."/>
            <person name="Yu Y."/>
            <person name="Kim H.R."/>
            <person name="Rambo T."/>
            <person name="Currie J."/>
            <person name="Collura K."/>
            <person name="Luo M."/>
            <person name="Yang T."/>
            <person name="Ammiraju J.S.S."/>
            <person name="Engler F."/>
            <person name="Soderlund C."/>
            <person name="Wing R.A."/>
            <person name="Palmer L.E."/>
            <person name="de la Bastide M."/>
            <person name="Spiegel L."/>
            <person name="Nascimento L."/>
            <person name="Zutavern T."/>
            <person name="O'Shaughnessy A."/>
            <person name="Dike S."/>
            <person name="Dedhia N."/>
            <person name="Preston R."/>
            <person name="Balija V."/>
            <person name="McCombie W.R."/>
            <person name="Chow T."/>
            <person name="Chen H."/>
            <person name="Chung M."/>
            <person name="Chen C."/>
            <person name="Shaw J."/>
            <person name="Wu H."/>
            <person name="Hsiao K."/>
            <person name="Chao Y."/>
            <person name="Chu M."/>
            <person name="Cheng C."/>
            <person name="Hour A."/>
            <person name="Lee P."/>
            <person name="Lin S."/>
            <person name="Lin Y."/>
            <person name="Liou J."/>
            <person name="Liu S."/>
            <person name="Hsing Y."/>
            <person name="Raghuvanshi S."/>
            <person name="Mohanty A."/>
            <person name="Bharti A.K."/>
            <person name="Gaur A."/>
            <person name="Gupta V."/>
            <person name="Kumar D."/>
            <person name="Ravi V."/>
            <person name="Vij S."/>
            <person name="Kapur A."/>
            <person name="Khurana P."/>
            <person name="Khurana P."/>
            <person name="Khurana J.P."/>
            <person name="Tyagi A.K."/>
            <person name="Gaikwad K."/>
            <person name="Singh A."/>
            <person name="Dalal V."/>
            <person name="Srivastava S."/>
            <person name="Dixit A."/>
            <person name="Pal A.K."/>
            <person name="Ghazi I.A."/>
            <person name="Yadav M."/>
            <person name="Pandit A."/>
            <person name="Bhargava A."/>
            <person name="Sureshbabu K."/>
            <person name="Batra K."/>
            <person name="Sharma T.R."/>
            <person name="Mohapatra T."/>
            <person name="Singh N.K."/>
            <person name="Messing J."/>
            <person name="Nelson A.B."/>
            <person name="Fuks G."/>
            <person name="Kavchok S."/>
            <person name="Keizer G."/>
            <person name="Linton E."/>
            <person name="Llaca V."/>
            <person name="Song R."/>
            <person name="Tanyolac B."/>
            <person name="Young S."/>
            <person name="Ho-Il K."/>
            <person name="Hahn J.H."/>
            <person name="Sangsakoo G."/>
            <person name="Vanavichit A."/>
            <person name="de Mattos Luiz.A.T."/>
            <person name="Zimmer P.D."/>
            <person name="Malone G."/>
            <person name="Dellagostin O."/>
            <person name="de Oliveira A.C."/>
            <person name="Bevan M."/>
            <person name="Bancroft I."/>
            <person name="Minx P."/>
            <person name="Cordum H."/>
            <person name="Wilson R."/>
            <person name="Cheng Z."/>
            <person name="Jin W."/>
            <person name="Jiang J."/>
            <person name="Leong S.A."/>
            <person name="Iwama H."/>
            <person name="Gojobori T."/>
            <person name="Itoh T."/>
            <person name="Niimura Y."/>
            <person name="Fujii Y."/>
            <person name="Habara T."/>
            <person name="Sakai H."/>
            <person name="Sato Y."/>
            <person name="Wilson G."/>
            <person name="Kumar K."/>
            <person name="McCouch S."/>
            <person name="Juretic N."/>
            <person name="Hoen D."/>
            <person name="Wright S."/>
            <person name="Bruskiewich R."/>
            <person name="Bureau T."/>
            <person name="Miyao A."/>
            <person name="Hirochika H."/>
            <person name="Nishikawa T."/>
            <person name="Kadowaki K."/>
            <person name="Sugiura M."/>
            <person name="Burr B."/>
            <person name="Sasaki T."/>
        </authorList>
    </citation>
    <scope>NUCLEOTIDE SEQUENCE [LARGE SCALE GENOMIC DNA]</scope>
    <source>
        <strain evidence="4">cv. Nipponbare</strain>
    </source>
</reference>
<dbReference type="Gramene" id="Os06t0610600-01">
    <property type="protein sequence ID" value="Os06t0610600-01"/>
    <property type="gene ID" value="Os06g0610600"/>
</dbReference>
<dbReference type="EMBL" id="AP008212">
    <property type="protein sequence ID" value="BAF19968.1"/>
    <property type="molecule type" value="Genomic_DNA"/>
</dbReference>
<evidence type="ECO:0000313" key="2">
    <source>
        <dbReference type="EMBL" id="BAD35491.1"/>
    </source>
</evidence>
<organism evidence="2 4">
    <name type="scientific">Oryza sativa subsp. japonica</name>
    <name type="common">Rice</name>
    <dbReference type="NCBI Taxonomy" id="39947"/>
    <lineage>
        <taxon>Eukaryota</taxon>
        <taxon>Viridiplantae</taxon>
        <taxon>Streptophyta</taxon>
        <taxon>Embryophyta</taxon>
        <taxon>Tracheophyta</taxon>
        <taxon>Spermatophyta</taxon>
        <taxon>Magnoliopsida</taxon>
        <taxon>Liliopsida</taxon>
        <taxon>Poales</taxon>
        <taxon>Poaceae</taxon>
        <taxon>BOP clade</taxon>
        <taxon>Oryzoideae</taxon>
        <taxon>Oryzeae</taxon>
        <taxon>Oryzinae</taxon>
        <taxon>Oryza</taxon>
        <taxon>Oryza sativa</taxon>
    </lineage>
</organism>